<sequence>MVNQQVLDRTQSVPCLSFELGIEHWALGTGDWGLGTGDWGLGLGRNFSIFPVCSSALSTLMCWYPYSKN</sequence>
<keyword evidence="2" id="KW-1185">Reference proteome</keyword>
<protein>
    <submittedName>
        <fullName evidence="1">Uncharacterized protein</fullName>
    </submittedName>
</protein>
<dbReference type="AlphaFoldDB" id="A0AA40VP89"/>
<evidence type="ECO:0000313" key="1">
    <source>
        <dbReference type="EMBL" id="MBD6615057.1"/>
    </source>
</evidence>
<accession>A0AA40VP89</accession>
<name>A0AA40VP89_9NOST</name>
<evidence type="ECO:0000313" key="2">
    <source>
        <dbReference type="Proteomes" id="UP001165986"/>
    </source>
</evidence>
<dbReference type="EMBL" id="VJXY01000003">
    <property type="protein sequence ID" value="MBD6615057.1"/>
    <property type="molecule type" value="Genomic_DNA"/>
</dbReference>
<reference evidence="1" key="1">
    <citation type="submission" date="2019-07" db="EMBL/GenBank/DDBJ databases">
        <title>Toxilogical consequences of a new and cryptic species of cyanobacteria (Komarekiella delphini-convector) recovered from the epidermis of a bottlenose dolphin and 1500 ft. in the air.</title>
        <authorList>
            <person name="Brown A.O."/>
            <person name="Dvorak P."/>
            <person name="Villanueva C.D."/>
            <person name="Foss A.J."/>
            <person name="Garvey A.D."/>
            <person name="Gibson Q.A."/>
            <person name="Johansen J.R."/>
            <person name="Casamatta D.A."/>
        </authorList>
    </citation>
    <scope>NUCLEOTIDE SEQUENCE</scope>
    <source>
        <strain evidence="1">SJRDD-AB1</strain>
    </source>
</reference>
<gene>
    <name evidence="1" type="ORF">FNW02_04120</name>
</gene>
<comment type="caution">
    <text evidence="1">The sequence shown here is derived from an EMBL/GenBank/DDBJ whole genome shotgun (WGS) entry which is preliminary data.</text>
</comment>
<dbReference type="Proteomes" id="UP001165986">
    <property type="component" value="Unassembled WGS sequence"/>
</dbReference>
<proteinExistence type="predicted"/>
<organism evidence="1 2">
    <name type="scientific">Komarekiella delphini-convector SJRDD-AB1</name>
    <dbReference type="NCBI Taxonomy" id="2593771"/>
    <lineage>
        <taxon>Bacteria</taxon>
        <taxon>Bacillati</taxon>
        <taxon>Cyanobacteriota</taxon>
        <taxon>Cyanophyceae</taxon>
        <taxon>Nostocales</taxon>
        <taxon>Nostocaceae</taxon>
        <taxon>Komarekiella</taxon>
        <taxon>Komarekiella delphini-convector</taxon>
    </lineage>
</organism>